<dbReference type="AlphaFoldDB" id="A0A4S8KRD2"/>
<evidence type="ECO:0000313" key="2">
    <source>
        <dbReference type="Proteomes" id="UP000297245"/>
    </source>
</evidence>
<sequence>MLSATRSFSEMTMYLLPFVLQPRCQSLQFRLVLEAYLHPRPFPWSPLPEVLLFPPLLIMTTFLDNFEQTQTVVIVHSATNPLTHPTLLSNSSVEN</sequence>
<name>A0A4S8KRD2_DENBC</name>
<gene>
    <name evidence="1" type="ORF">K435DRAFT_61139</name>
</gene>
<proteinExistence type="predicted"/>
<dbReference type="Proteomes" id="UP000297245">
    <property type="component" value="Unassembled WGS sequence"/>
</dbReference>
<protein>
    <submittedName>
        <fullName evidence="1">Uncharacterized protein</fullName>
    </submittedName>
</protein>
<dbReference type="EMBL" id="ML180224">
    <property type="protein sequence ID" value="THU78279.1"/>
    <property type="molecule type" value="Genomic_DNA"/>
</dbReference>
<evidence type="ECO:0000313" key="1">
    <source>
        <dbReference type="EMBL" id="THU78279.1"/>
    </source>
</evidence>
<organism evidence="1 2">
    <name type="scientific">Dendrothele bispora (strain CBS 962.96)</name>
    <dbReference type="NCBI Taxonomy" id="1314807"/>
    <lineage>
        <taxon>Eukaryota</taxon>
        <taxon>Fungi</taxon>
        <taxon>Dikarya</taxon>
        <taxon>Basidiomycota</taxon>
        <taxon>Agaricomycotina</taxon>
        <taxon>Agaricomycetes</taxon>
        <taxon>Agaricomycetidae</taxon>
        <taxon>Agaricales</taxon>
        <taxon>Agaricales incertae sedis</taxon>
        <taxon>Dendrothele</taxon>
    </lineage>
</organism>
<reference evidence="1 2" key="1">
    <citation type="journal article" date="2019" name="Nat. Ecol. Evol.">
        <title>Megaphylogeny resolves global patterns of mushroom evolution.</title>
        <authorList>
            <person name="Varga T."/>
            <person name="Krizsan K."/>
            <person name="Foldi C."/>
            <person name="Dima B."/>
            <person name="Sanchez-Garcia M."/>
            <person name="Sanchez-Ramirez S."/>
            <person name="Szollosi G.J."/>
            <person name="Szarkandi J.G."/>
            <person name="Papp V."/>
            <person name="Albert L."/>
            <person name="Andreopoulos W."/>
            <person name="Angelini C."/>
            <person name="Antonin V."/>
            <person name="Barry K.W."/>
            <person name="Bougher N.L."/>
            <person name="Buchanan P."/>
            <person name="Buyck B."/>
            <person name="Bense V."/>
            <person name="Catcheside P."/>
            <person name="Chovatia M."/>
            <person name="Cooper J."/>
            <person name="Damon W."/>
            <person name="Desjardin D."/>
            <person name="Finy P."/>
            <person name="Geml J."/>
            <person name="Haridas S."/>
            <person name="Hughes K."/>
            <person name="Justo A."/>
            <person name="Karasinski D."/>
            <person name="Kautmanova I."/>
            <person name="Kiss B."/>
            <person name="Kocsube S."/>
            <person name="Kotiranta H."/>
            <person name="LaButti K.M."/>
            <person name="Lechner B.E."/>
            <person name="Liimatainen K."/>
            <person name="Lipzen A."/>
            <person name="Lukacs Z."/>
            <person name="Mihaltcheva S."/>
            <person name="Morgado L.N."/>
            <person name="Niskanen T."/>
            <person name="Noordeloos M.E."/>
            <person name="Ohm R.A."/>
            <person name="Ortiz-Santana B."/>
            <person name="Ovrebo C."/>
            <person name="Racz N."/>
            <person name="Riley R."/>
            <person name="Savchenko A."/>
            <person name="Shiryaev A."/>
            <person name="Soop K."/>
            <person name="Spirin V."/>
            <person name="Szebenyi C."/>
            <person name="Tomsovsky M."/>
            <person name="Tulloss R.E."/>
            <person name="Uehling J."/>
            <person name="Grigoriev I.V."/>
            <person name="Vagvolgyi C."/>
            <person name="Papp T."/>
            <person name="Martin F.M."/>
            <person name="Miettinen O."/>
            <person name="Hibbett D.S."/>
            <person name="Nagy L.G."/>
        </authorList>
    </citation>
    <scope>NUCLEOTIDE SEQUENCE [LARGE SCALE GENOMIC DNA]</scope>
    <source>
        <strain evidence="1 2">CBS 962.96</strain>
    </source>
</reference>
<accession>A0A4S8KRD2</accession>
<keyword evidence="2" id="KW-1185">Reference proteome</keyword>